<evidence type="ECO:0000313" key="1">
    <source>
        <dbReference type="EMBL" id="VYU22076.1"/>
    </source>
</evidence>
<name>A0A6N3CYI3_ENTAG</name>
<gene>
    <name evidence="1" type="ORF">PALFYP105_03604</name>
</gene>
<protein>
    <submittedName>
        <fullName evidence="1">Uncharacterized protein</fullName>
    </submittedName>
</protein>
<reference evidence="1" key="1">
    <citation type="submission" date="2019-11" db="EMBL/GenBank/DDBJ databases">
        <authorList>
            <person name="Feng L."/>
        </authorList>
    </citation>
    <scope>NUCLEOTIDE SEQUENCE</scope>
    <source>
        <strain evidence="1">PagglomeransLFYP105</strain>
    </source>
</reference>
<proteinExistence type="predicted"/>
<dbReference type="AlphaFoldDB" id="A0A6N3CYI3"/>
<sequence>MMDVHSPKLDVRLPVAPAFQAMEQNGGIQATAKPHQQLAVR</sequence>
<organism evidence="1">
    <name type="scientific">Enterobacter agglomerans</name>
    <name type="common">Erwinia herbicola</name>
    <name type="synonym">Pantoea agglomerans</name>
    <dbReference type="NCBI Taxonomy" id="549"/>
    <lineage>
        <taxon>Bacteria</taxon>
        <taxon>Pseudomonadati</taxon>
        <taxon>Pseudomonadota</taxon>
        <taxon>Gammaproteobacteria</taxon>
        <taxon>Enterobacterales</taxon>
        <taxon>Erwiniaceae</taxon>
        <taxon>Pantoea</taxon>
        <taxon>Pantoea agglomerans group</taxon>
    </lineage>
</organism>
<dbReference type="EMBL" id="CACRUS010000009">
    <property type="protein sequence ID" value="VYU22076.1"/>
    <property type="molecule type" value="Genomic_DNA"/>
</dbReference>
<accession>A0A6N3CYI3</accession>